<protein>
    <submittedName>
        <fullName evidence="1">Uncharacterized protein</fullName>
    </submittedName>
</protein>
<dbReference type="Proteomes" id="UP000031978">
    <property type="component" value="Unassembled WGS sequence"/>
</dbReference>
<dbReference type="AlphaFoldDB" id="A0AB34QXT5"/>
<name>A0AB34QXT5_BACPU</name>
<evidence type="ECO:0000313" key="1">
    <source>
        <dbReference type="EMBL" id="KIL19250.1"/>
    </source>
</evidence>
<sequence>MTLVLHPFYILLYQTEVLRRYIFLIELIGFNNKKRANVAKNEK</sequence>
<accession>A0AB34QXT5</accession>
<organism evidence="1 2">
    <name type="scientific">Bacillus pumilus</name>
    <name type="common">Bacillus mesentericus</name>
    <dbReference type="NCBI Taxonomy" id="1408"/>
    <lineage>
        <taxon>Bacteria</taxon>
        <taxon>Bacillati</taxon>
        <taxon>Bacillota</taxon>
        <taxon>Bacilli</taxon>
        <taxon>Bacillales</taxon>
        <taxon>Bacillaceae</taxon>
        <taxon>Bacillus</taxon>
    </lineage>
</organism>
<dbReference type="EMBL" id="JXCL01000020">
    <property type="protein sequence ID" value="KIL19250.1"/>
    <property type="molecule type" value="Genomic_DNA"/>
</dbReference>
<comment type="caution">
    <text evidence="1">The sequence shown here is derived from an EMBL/GenBank/DDBJ whole genome shotgun (WGS) entry which is preliminary data.</text>
</comment>
<evidence type="ECO:0000313" key="2">
    <source>
        <dbReference type="Proteomes" id="UP000031978"/>
    </source>
</evidence>
<reference evidence="1 2" key="1">
    <citation type="submission" date="2014-12" db="EMBL/GenBank/DDBJ databases">
        <title>Draft Genome Sequences of Five Spore-Forming Food Isolates of Bacillus pumilus.</title>
        <authorList>
            <person name="de Jong A."/>
            <person name="van Heel A.J."/>
            <person name="Montalban-Lopez M."/>
            <person name="Krawczyk A.O."/>
            <person name="Berendsen E.M."/>
            <person name="Wells-Bennik M."/>
            <person name="Kuipers O.P."/>
        </authorList>
    </citation>
    <scope>NUCLEOTIDE SEQUENCE [LARGE SCALE GENOMIC DNA]</scope>
    <source>
        <strain evidence="1 2">B4127</strain>
    </source>
</reference>
<proteinExistence type="predicted"/>
<gene>
    <name evidence="1" type="ORF">B4127_0357</name>
</gene>